<dbReference type="Proteomes" id="UP000007722">
    <property type="component" value="Chromosome"/>
</dbReference>
<dbReference type="HOGENOM" id="CLU_2230432_0_0_2"/>
<name>D7DUB3_METV3</name>
<gene>
    <name evidence="1" type="ordered locus">Mvol_1066</name>
</gene>
<dbReference type="AlphaFoldDB" id="D7DUB3"/>
<proteinExistence type="predicted"/>
<organism evidence="1 2">
    <name type="scientific">Methanococcus voltae (strain ATCC BAA-1334 / A3)</name>
    <dbReference type="NCBI Taxonomy" id="456320"/>
    <lineage>
        <taxon>Archaea</taxon>
        <taxon>Methanobacteriati</taxon>
        <taxon>Methanobacteriota</taxon>
        <taxon>Methanomada group</taxon>
        <taxon>Methanococci</taxon>
        <taxon>Methanococcales</taxon>
        <taxon>Methanococcaceae</taxon>
        <taxon>Methanococcus</taxon>
    </lineage>
</organism>
<evidence type="ECO:0000313" key="2">
    <source>
        <dbReference type="Proteomes" id="UP000007722"/>
    </source>
</evidence>
<dbReference type="KEGG" id="mvo:Mvol_1066"/>
<evidence type="ECO:0000313" key="1">
    <source>
        <dbReference type="EMBL" id="ADI36723.1"/>
    </source>
</evidence>
<dbReference type="InParanoid" id="D7DUB3"/>
<sequence length="105" mass="12044">MTGERGTVYYMSTIETSDISLIVNFMDQQSTHNYIVYVNKLGSRYIVNYYSVFGKGSQLTSEDKDAYDEMASMLSMILPSKITLVMRSGKYIRDQEIYESMVTSI</sequence>
<dbReference type="EMBL" id="CP002057">
    <property type="protein sequence ID" value="ADI36723.1"/>
    <property type="molecule type" value="Genomic_DNA"/>
</dbReference>
<keyword evidence="2" id="KW-1185">Reference proteome</keyword>
<reference evidence="1 2" key="1">
    <citation type="submission" date="2010-05" db="EMBL/GenBank/DDBJ databases">
        <title>Complete sequence of Methanococcus voltae A3.</title>
        <authorList>
            <consortium name="US DOE Joint Genome Institute"/>
            <person name="Lucas S."/>
            <person name="Copeland A."/>
            <person name="Lapidus A."/>
            <person name="Cheng J.-F."/>
            <person name="Bruce D."/>
            <person name="Goodwin L."/>
            <person name="Pitluck S."/>
            <person name="Lowry S."/>
            <person name="Clum A."/>
            <person name="Land M."/>
            <person name="Hauser L."/>
            <person name="Kyrpides N."/>
            <person name="Mikhailova N."/>
            <person name="Whitman W.B."/>
            <person name="Woyke T."/>
        </authorList>
    </citation>
    <scope>NUCLEOTIDE SEQUENCE [LARGE SCALE GENOMIC DNA]</scope>
    <source>
        <strain evidence="2">ATCC BAA-1334 / A3</strain>
    </source>
</reference>
<protein>
    <submittedName>
        <fullName evidence="1">Uncharacterized protein</fullName>
    </submittedName>
</protein>
<accession>D7DUB3</accession>